<proteinExistence type="predicted"/>
<dbReference type="GeneID" id="20226987"/>
<dbReference type="EMBL" id="GL833417">
    <property type="protein sequence ID" value="EGB02598.1"/>
    <property type="molecule type" value="Genomic_DNA"/>
</dbReference>
<evidence type="ECO:0000313" key="1">
    <source>
        <dbReference type="EMBL" id="EGB02598.1"/>
    </source>
</evidence>
<reference evidence="1 2" key="1">
    <citation type="journal article" date="2011" name="Proc. Natl. Acad. Sci. U.S.A.">
        <title>Niche of harmful alga Aureococcus anophagefferens revealed through ecogenomics.</title>
        <authorList>
            <person name="Gobler C.J."/>
            <person name="Berry D.L."/>
            <person name="Dyhrman S.T."/>
            <person name="Wilhelm S.W."/>
            <person name="Salamov A."/>
            <person name="Lobanov A.V."/>
            <person name="Zhang Y."/>
            <person name="Collier J.L."/>
            <person name="Wurch L.L."/>
            <person name="Kustka A.B."/>
            <person name="Dill B.D."/>
            <person name="Shah M."/>
            <person name="VerBerkmoes N.C."/>
            <person name="Kuo A."/>
            <person name="Terry A."/>
            <person name="Pangilinan J."/>
            <person name="Lindquist E.A."/>
            <person name="Lucas S."/>
            <person name="Paulsen I.T."/>
            <person name="Hattenrath-Lehmann T.K."/>
            <person name="Talmage S.C."/>
            <person name="Walker E.A."/>
            <person name="Koch F."/>
            <person name="Burson A.M."/>
            <person name="Marcoval M.A."/>
            <person name="Tang Y.Z."/>
            <person name="Lecleir G.R."/>
            <person name="Coyne K.J."/>
            <person name="Berg G.M."/>
            <person name="Bertrand E.M."/>
            <person name="Saito M.A."/>
            <person name="Gladyshev V.N."/>
            <person name="Grigoriev I.V."/>
        </authorList>
    </citation>
    <scope>NUCLEOTIDE SEQUENCE [LARGE SCALE GENOMIC DNA]</scope>
    <source>
        <strain evidence="2">CCMP 1984</strain>
    </source>
</reference>
<accession>F0YQL1</accession>
<evidence type="ECO:0000313" key="2">
    <source>
        <dbReference type="Proteomes" id="UP000002729"/>
    </source>
</evidence>
<dbReference type="Proteomes" id="UP000002729">
    <property type="component" value="Unassembled WGS sequence"/>
</dbReference>
<name>F0YQL1_AURAN</name>
<protein>
    <submittedName>
        <fullName evidence="1">Uncharacterized protein</fullName>
    </submittedName>
</protein>
<keyword evidence="2" id="KW-1185">Reference proteome</keyword>
<organism evidence="2">
    <name type="scientific">Aureococcus anophagefferens</name>
    <name type="common">Harmful bloom alga</name>
    <dbReference type="NCBI Taxonomy" id="44056"/>
    <lineage>
        <taxon>Eukaryota</taxon>
        <taxon>Sar</taxon>
        <taxon>Stramenopiles</taxon>
        <taxon>Ochrophyta</taxon>
        <taxon>Pelagophyceae</taxon>
        <taxon>Pelagomonadales</taxon>
        <taxon>Pelagomonadaceae</taxon>
        <taxon>Aureococcus</taxon>
    </lineage>
</organism>
<dbReference type="InParanoid" id="F0YQL1"/>
<dbReference type="RefSeq" id="XP_009042702.1">
    <property type="nucleotide sequence ID" value="XM_009044454.1"/>
</dbReference>
<gene>
    <name evidence="1" type="ORF">AURANDRAFT_68732</name>
</gene>
<dbReference type="AlphaFoldDB" id="F0YQL1"/>
<sequence length="286" mass="31869">MWLPPRPILLIDPDVFHRFVLATCARAPTASHADACASGAYHSYFSWSAPRFGGVIPWYTPCADAPFGFANVCFVMLRLVSDNLRNVPATEDARRCDHGEDQATQLACIYGLAHRPTRNASELCDLSRLSGDRLLSHSRHTSYAAHAKMNPYLLLALGVVATSGPSAELSTAWTPVGRRRRDARVAQRTPGISDWSKKLRENYDVVSASDHEWCTLTRYNWACVGDAYAAVLNRTRPYRPWRFQLANLPLGTRVFADGNSYLAERMTTLLCGCHSTDVFKFDVTVV</sequence>
<dbReference type="KEGG" id="aaf:AURANDRAFT_68732"/>